<dbReference type="EMBL" id="GGEC01049323">
    <property type="protein sequence ID" value="MBX29807.1"/>
    <property type="molecule type" value="Transcribed_RNA"/>
</dbReference>
<evidence type="ECO:0000313" key="1">
    <source>
        <dbReference type="EMBL" id="MBX29807.1"/>
    </source>
</evidence>
<accession>A0A2P2MI02</accession>
<sequence>MAPMSHLDLLYLLQQDIKISAKFICNVFTATNSQITTRDQKLRDVFKIKQKTLQQSTIYSLKI</sequence>
<protein>
    <submittedName>
        <fullName evidence="1">Uncharacterized protein</fullName>
    </submittedName>
</protein>
<organism evidence="1">
    <name type="scientific">Rhizophora mucronata</name>
    <name type="common">Asiatic mangrove</name>
    <dbReference type="NCBI Taxonomy" id="61149"/>
    <lineage>
        <taxon>Eukaryota</taxon>
        <taxon>Viridiplantae</taxon>
        <taxon>Streptophyta</taxon>
        <taxon>Embryophyta</taxon>
        <taxon>Tracheophyta</taxon>
        <taxon>Spermatophyta</taxon>
        <taxon>Magnoliopsida</taxon>
        <taxon>eudicotyledons</taxon>
        <taxon>Gunneridae</taxon>
        <taxon>Pentapetalae</taxon>
        <taxon>rosids</taxon>
        <taxon>fabids</taxon>
        <taxon>Malpighiales</taxon>
        <taxon>Rhizophoraceae</taxon>
        <taxon>Rhizophora</taxon>
    </lineage>
</organism>
<reference evidence="1" key="1">
    <citation type="submission" date="2018-02" db="EMBL/GenBank/DDBJ databases">
        <title>Rhizophora mucronata_Transcriptome.</title>
        <authorList>
            <person name="Meera S.P."/>
            <person name="Sreeshan A."/>
            <person name="Augustine A."/>
        </authorList>
    </citation>
    <scope>NUCLEOTIDE SEQUENCE</scope>
    <source>
        <tissue evidence="1">Leaf</tissue>
    </source>
</reference>
<name>A0A2P2MI02_RHIMU</name>
<proteinExistence type="predicted"/>
<dbReference type="AlphaFoldDB" id="A0A2P2MI02"/>